<dbReference type="InterPro" id="IPR006860">
    <property type="entry name" value="FecR"/>
</dbReference>
<dbReference type="HOGENOM" id="CLU_743788_0_0_7"/>
<feature type="signal peptide" evidence="2">
    <location>
        <begin position="1"/>
        <end position="20"/>
    </location>
</feature>
<dbReference type="EMBL" id="AFRZ01000001">
    <property type="protein sequence ID" value="EHP30250.1"/>
    <property type="molecule type" value="Genomic_DNA"/>
</dbReference>
<accession>B6BIA0</accession>
<dbReference type="Pfam" id="PF04773">
    <property type="entry name" value="FecR"/>
    <property type="match status" value="1"/>
</dbReference>
<dbReference type="eggNOG" id="COG4254">
    <property type="taxonomic scope" value="Bacteria"/>
</dbReference>
<dbReference type="STRING" id="929558.SMGD1_1727"/>
<name>B6BIA0_SULGG</name>
<comment type="caution">
    <text evidence="4">The sequence shown here is derived from an EMBL/GenBank/DDBJ whole genome shotgun (WGS) entry which is preliminary data.</text>
</comment>
<dbReference type="RefSeq" id="WP_008335020.1">
    <property type="nucleotide sequence ID" value="NZ_AFRZ01000001.1"/>
</dbReference>
<reference evidence="4 5" key="1">
    <citation type="journal article" date="2012" name="Proc. Natl. Acad. Sci. U.S.A.">
        <title>Genome and physiology of a model Epsilonproteobacterium responsible for sulfide detoxification in marine oxygen depletion zones.</title>
        <authorList>
            <person name="Grote J."/>
            <person name="Schott T."/>
            <person name="Bruckner C.G."/>
            <person name="Glockner F.O."/>
            <person name="Jost G."/>
            <person name="Teeling H."/>
            <person name="Labrenz M."/>
            <person name="Jurgens K."/>
        </authorList>
    </citation>
    <scope>NUCLEOTIDE SEQUENCE [LARGE SCALE GENOMIC DNA]</scope>
    <source>
        <strain evidence="4 5">GD1</strain>
    </source>
</reference>
<evidence type="ECO:0000256" key="2">
    <source>
        <dbReference type="SAM" id="SignalP"/>
    </source>
</evidence>
<dbReference type="PATRIC" id="fig|929558.5.peg.1721"/>
<dbReference type="Gene3D" id="2.60.120.1440">
    <property type="match status" value="1"/>
</dbReference>
<dbReference type="PANTHER" id="PTHR38731:SF1">
    <property type="entry name" value="FECR PROTEIN DOMAIN-CONTAINING PROTEIN"/>
    <property type="match status" value="1"/>
</dbReference>
<feature type="domain" description="FecR protein" evidence="3">
    <location>
        <begin position="54"/>
        <end position="156"/>
    </location>
</feature>
<keyword evidence="5" id="KW-1185">Reference proteome</keyword>
<gene>
    <name evidence="4" type="ORF">SMGD1_1727</name>
</gene>
<dbReference type="PANTHER" id="PTHR38731">
    <property type="entry name" value="LIPL45-RELATED LIPOPROTEIN-RELATED"/>
    <property type="match status" value="1"/>
</dbReference>
<feature type="chain" id="PRO_5002843209" description="FecR protein domain-containing protein" evidence="2">
    <location>
        <begin position="21"/>
        <end position="384"/>
    </location>
</feature>
<evidence type="ECO:0000313" key="4">
    <source>
        <dbReference type="EMBL" id="EHP30250.1"/>
    </source>
</evidence>
<sequence>MKLLTKIVLLVFLLSAAMFAKDVATVTALNGKAFVEREGTKVEITIGASLQEKDTILTDDKAKVQIIFTDETIVTVGKNSNFSISEYMFEDSQEPVAKFAMIKGAMRTITGKIGKIAPDKFQVQAKTALIGIRGTNFSVLVGEDDSVNVYCTYGAISVTVDGTEHVVQQGFYISVSPDGKVEIKEFSPQDLKDMKDKNFGKSASKKGNATDDATASNEGQIDTTTEEMDNIVIKDISDSVVDAEQTSSEGPTANSVIAGYSMTNAQYTGTFSTTSNNTPSFPNSGTANFDVNFGADTATLTLNPGFGQSETATYNETYTGLNTNTFSVDKGSPGGGLPEGTASGIFYGQSGNTAKGDFTYVPDGYTTSQKAIGTFNVTTTQTLQ</sequence>
<evidence type="ECO:0000313" key="5">
    <source>
        <dbReference type="Proteomes" id="UP000006431"/>
    </source>
</evidence>
<keyword evidence="2" id="KW-0732">Signal</keyword>
<organism evidence="4 5">
    <name type="scientific">Sulfurimonas gotlandica (strain DSM 19862 / JCM 16533 / GD1)</name>
    <dbReference type="NCBI Taxonomy" id="929558"/>
    <lineage>
        <taxon>Bacteria</taxon>
        <taxon>Pseudomonadati</taxon>
        <taxon>Campylobacterota</taxon>
        <taxon>Epsilonproteobacteria</taxon>
        <taxon>Campylobacterales</taxon>
        <taxon>Sulfurimonadaceae</taxon>
        <taxon>Sulfurimonas</taxon>
    </lineage>
</organism>
<dbReference type="OrthoDB" id="5335024at2"/>
<dbReference type="Proteomes" id="UP000006431">
    <property type="component" value="Unassembled WGS sequence"/>
</dbReference>
<proteinExistence type="predicted"/>
<protein>
    <recommendedName>
        <fullName evidence="3">FecR protein domain-containing protein</fullName>
    </recommendedName>
</protein>
<dbReference type="Gene3D" id="2.40.160.90">
    <property type="match status" value="1"/>
</dbReference>
<accession>H1FV56</accession>
<dbReference type="AlphaFoldDB" id="B6BIA0"/>
<feature type="region of interest" description="Disordered" evidence="1">
    <location>
        <begin position="192"/>
        <end position="222"/>
    </location>
</feature>
<evidence type="ECO:0000256" key="1">
    <source>
        <dbReference type="SAM" id="MobiDB-lite"/>
    </source>
</evidence>
<evidence type="ECO:0000259" key="3">
    <source>
        <dbReference type="Pfam" id="PF04773"/>
    </source>
</evidence>
<feature type="compositionally biased region" description="Polar residues" evidence="1">
    <location>
        <begin position="205"/>
        <end position="222"/>
    </location>
</feature>